<dbReference type="EMBL" id="MFTJ01000014">
    <property type="protein sequence ID" value="OGI66330.1"/>
    <property type="molecule type" value="Genomic_DNA"/>
</dbReference>
<comment type="caution">
    <text evidence="1">The sequence shown here is derived from an EMBL/GenBank/DDBJ whole genome shotgun (WGS) entry which is preliminary data.</text>
</comment>
<evidence type="ECO:0000313" key="1">
    <source>
        <dbReference type="EMBL" id="OGI66330.1"/>
    </source>
</evidence>
<evidence type="ECO:0000313" key="2">
    <source>
        <dbReference type="Proteomes" id="UP000178700"/>
    </source>
</evidence>
<organism evidence="1 2">
    <name type="scientific">Candidatus Nomurabacteria bacterium RIFCSPHIGHO2_01_FULL_39_10</name>
    <dbReference type="NCBI Taxonomy" id="1801733"/>
    <lineage>
        <taxon>Bacteria</taxon>
        <taxon>Candidatus Nomuraibacteriota</taxon>
    </lineage>
</organism>
<reference evidence="1 2" key="1">
    <citation type="journal article" date="2016" name="Nat. Commun.">
        <title>Thousands of microbial genomes shed light on interconnected biogeochemical processes in an aquifer system.</title>
        <authorList>
            <person name="Anantharaman K."/>
            <person name="Brown C.T."/>
            <person name="Hug L.A."/>
            <person name="Sharon I."/>
            <person name="Castelle C.J."/>
            <person name="Probst A.J."/>
            <person name="Thomas B.C."/>
            <person name="Singh A."/>
            <person name="Wilkins M.J."/>
            <person name="Karaoz U."/>
            <person name="Brodie E.L."/>
            <person name="Williams K.H."/>
            <person name="Hubbard S.S."/>
            <person name="Banfield J.F."/>
        </authorList>
    </citation>
    <scope>NUCLEOTIDE SEQUENCE [LARGE SCALE GENOMIC DNA]</scope>
</reference>
<proteinExistence type="predicted"/>
<gene>
    <name evidence="1" type="ORF">A2642_04765</name>
</gene>
<dbReference type="Proteomes" id="UP000178700">
    <property type="component" value="Unassembled WGS sequence"/>
</dbReference>
<dbReference type="AlphaFoldDB" id="A0A1F6V9I9"/>
<name>A0A1F6V9I9_9BACT</name>
<sequence>MRVKILKERDTMITQSFLTEFELSLLKSYNRASKKNIIIGGNESNFIGASKYQNEFLVAFMEAFKEQHAILERELRRGGNNPEKLMDKIGREVESKVRMTLYQKSRLDQNAFQTIARDLKKDIRSVFYENYLNVKV</sequence>
<protein>
    <submittedName>
        <fullName evidence="1">Uncharacterized protein</fullName>
    </submittedName>
</protein>
<accession>A0A1F6V9I9</accession>